<evidence type="ECO:0000256" key="9">
    <source>
        <dbReference type="ARBA" id="ARBA00023268"/>
    </source>
</evidence>
<protein>
    <recommendedName>
        <fullName evidence="10">Riboflavin biosynthesis protein</fullName>
    </recommendedName>
    <domain>
        <recommendedName>
            <fullName evidence="10">Riboflavin kinase</fullName>
            <ecNumber evidence="10">2.7.1.26</ecNumber>
        </recommendedName>
        <alternativeName>
            <fullName evidence="10">Flavokinase</fullName>
        </alternativeName>
    </domain>
    <domain>
        <recommendedName>
            <fullName evidence="10">FMN adenylyltransferase</fullName>
            <ecNumber evidence="10">2.7.7.2</ecNumber>
        </recommendedName>
        <alternativeName>
            <fullName evidence="10">FAD pyrophosphorylase</fullName>
        </alternativeName>
        <alternativeName>
            <fullName evidence="10">FAD synthase</fullName>
        </alternativeName>
    </domain>
</protein>
<dbReference type="PANTHER" id="PTHR22749:SF6">
    <property type="entry name" value="RIBOFLAVIN KINASE"/>
    <property type="match status" value="1"/>
</dbReference>
<dbReference type="NCBIfam" id="TIGR00125">
    <property type="entry name" value="cyt_tran_rel"/>
    <property type="match status" value="1"/>
</dbReference>
<sequence>MRVWRDLSDVPGDLGRTVATIGNFDGMHLGHQHVVRRAREVAGEVGVDTAIDGVVAVTFDPHPIAVLRPEHAPPTLTTIEQRLRLLGQAGVDEVLVIPFSRDVAAWTPEEFIDRILVDTLHVKAVVVGANFRFGNRAAGDCNLLRSAGLEHDFGVEEVSLDGGPQVWSSTYVRTCLAAGDVTGAAEALGRVFTVTGTVIEGDKRGRELGFPTANVPVRPGAAAPADGVYAGRLTMLDGPDAETSYPAAISVGTNPTFAGERERRVESYVLDRTDLDLYGREVEVAFIERLRGMVRFDSIDDLLLAMADDVDRARAILAD</sequence>
<keyword evidence="3 10" id="KW-0808">Transferase</keyword>
<keyword evidence="6 10" id="KW-0418">Kinase</keyword>
<dbReference type="CDD" id="cd02064">
    <property type="entry name" value="FAD_synthetase_N"/>
    <property type="match status" value="1"/>
</dbReference>
<evidence type="ECO:0000313" key="13">
    <source>
        <dbReference type="Proteomes" id="UP001500301"/>
    </source>
</evidence>
<evidence type="ECO:0000256" key="3">
    <source>
        <dbReference type="ARBA" id="ARBA00022679"/>
    </source>
</evidence>
<reference evidence="13" key="1">
    <citation type="journal article" date="2019" name="Int. J. Syst. Evol. Microbiol.">
        <title>The Global Catalogue of Microorganisms (GCM) 10K type strain sequencing project: providing services to taxonomists for standard genome sequencing and annotation.</title>
        <authorList>
            <consortium name="The Broad Institute Genomics Platform"/>
            <consortium name="The Broad Institute Genome Sequencing Center for Infectious Disease"/>
            <person name="Wu L."/>
            <person name="Ma J."/>
        </authorList>
    </citation>
    <scope>NUCLEOTIDE SEQUENCE [LARGE SCALE GENOMIC DNA]</scope>
    <source>
        <strain evidence="13">JCM 17460</strain>
    </source>
</reference>
<dbReference type="InterPro" id="IPR015865">
    <property type="entry name" value="Riboflavin_kinase_bac/euk"/>
</dbReference>
<keyword evidence="7 10" id="KW-0274">FAD</keyword>
<comment type="pathway">
    <text evidence="10">Cofactor biosynthesis; FAD biosynthesis; FAD from FMN: step 1/1.</text>
</comment>
<keyword evidence="2 10" id="KW-0288">FMN</keyword>
<evidence type="ECO:0000313" key="12">
    <source>
        <dbReference type="EMBL" id="GAA3522119.1"/>
    </source>
</evidence>
<keyword evidence="4 10" id="KW-0548">Nucleotidyltransferase</keyword>
<evidence type="ECO:0000256" key="4">
    <source>
        <dbReference type="ARBA" id="ARBA00022695"/>
    </source>
</evidence>
<evidence type="ECO:0000256" key="5">
    <source>
        <dbReference type="ARBA" id="ARBA00022741"/>
    </source>
</evidence>
<dbReference type="NCBIfam" id="TIGR00083">
    <property type="entry name" value="ribF"/>
    <property type="match status" value="1"/>
</dbReference>
<comment type="caution">
    <text evidence="12">The sequence shown here is derived from an EMBL/GenBank/DDBJ whole genome shotgun (WGS) entry which is preliminary data.</text>
</comment>
<name>A0ABP6UXG0_9ACTN</name>
<evidence type="ECO:0000256" key="8">
    <source>
        <dbReference type="ARBA" id="ARBA00022840"/>
    </source>
</evidence>
<dbReference type="EMBL" id="BAABBB010000004">
    <property type="protein sequence ID" value="GAA3522119.1"/>
    <property type="molecule type" value="Genomic_DNA"/>
</dbReference>
<dbReference type="Pfam" id="PF01687">
    <property type="entry name" value="Flavokinase"/>
    <property type="match status" value="1"/>
</dbReference>
<comment type="catalytic activity">
    <reaction evidence="10">
        <text>FMN + ATP + H(+) = FAD + diphosphate</text>
        <dbReference type="Rhea" id="RHEA:17237"/>
        <dbReference type="ChEBI" id="CHEBI:15378"/>
        <dbReference type="ChEBI" id="CHEBI:30616"/>
        <dbReference type="ChEBI" id="CHEBI:33019"/>
        <dbReference type="ChEBI" id="CHEBI:57692"/>
        <dbReference type="ChEBI" id="CHEBI:58210"/>
        <dbReference type="EC" id="2.7.7.2"/>
    </reaction>
</comment>
<dbReference type="GO" id="GO:0016301">
    <property type="term" value="F:kinase activity"/>
    <property type="evidence" value="ECO:0007669"/>
    <property type="project" value="UniProtKB-KW"/>
</dbReference>
<evidence type="ECO:0000256" key="10">
    <source>
        <dbReference type="PIRNR" id="PIRNR004491"/>
    </source>
</evidence>
<dbReference type="NCBIfam" id="NF004160">
    <property type="entry name" value="PRK05627.1-3"/>
    <property type="match status" value="1"/>
</dbReference>
<evidence type="ECO:0000256" key="2">
    <source>
        <dbReference type="ARBA" id="ARBA00022643"/>
    </source>
</evidence>
<dbReference type="PIRSF" id="PIRSF004491">
    <property type="entry name" value="FAD_Synth"/>
    <property type="match status" value="1"/>
</dbReference>
<keyword evidence="13" id="KW-1185">Reference proteome</keyword>
<keyword evidence="5 10" id="KW-0547">Nucleotide-binding</keyword>
<dbReference type="InterPro" id="IPR002606">
    <property type="entry name" value="Riboflavin_kinase_bac"/>
</dbReference>
<dbReference type="EC" id="2.7.1.26" evidence="10"/>
<organism evidence="12 13">
    <name type="scientific">Nocardioides daeguensis</name>
    <dbReference type="NCBI Taxonomy" id="908359"/>
    <lineage>
        <taxon>Bacteria</taxon>
        <taxon>Bacillati</taxon>
        <taxon>Actinomycetota</taxon>
        <taxon>Actinomycetes</taxon>
        <taxon>Propionibacteriales</taxon>
        <taxon>Nocardioidaceae</taxon>
        <taxon>Nocardioides</taxon>
    </lineage>
</organism>
<feature type="domain" description="Riboflavin kinase" evidence="11">
    <location>
        <begin position="187"/>
        <end position="318"/>
    </location>
</feature>
<dbReference type="InterPro" id="IPR004821">
    <property type="entry name" value="Cyt_trans-like"/>
</dbReference>
<keyword evidence="1 10" id="KW-0285">Flavoprotein</keyword>
<evidence type="ECO:0000256" key="6">
    <source>
        <dbReference type="ARBA" id="ARBA00022777"/>
    </source>
</evidence>
<accession>A0ABP6UXG0</accession>
<keyword evidence="9" id="KW-0511">Multifunctional enzyme</keyword>
<dbReference type="InterPro" id="IPR023468">
    <property type="entry name" value="Riboflavin_kinase"/>
</dbReference>
<dbReference type="InterPro" id="IPR015864">
    <property type="entry name" value="FAD_synthase"/>
</dbReference>
<dbReference type="SMART" id="SM00904">
    <property type="entry name" value="Flavokinase"/>
    <property type="match status" value="1"/>
</dbReference>
<dbReference type="PANTHER" id="PTHR22749">
    <property type="entry name" value="RIBOFLAVIN KINASE/FMN ADENYLYLTRANSFERASE"/>
    <property type="match status" value="1"/>
</dbReference>
<dbReference type="RefSeq" id="WP_218232602.1">
    <property type="nucleotide sequence ID" value="NZ_BAABBB010000004.1"/>
</dbReference>
<proteinExistence type="inferred from homology"/>
<gene>
    <name evidence="12" type="ORF">GCM10022263_07730</name>
</gene>
<evidence type="ECO:0000256" key="7">
    <source>
        <dbReference type="ARBA" id="ARBA00022827"/>
    </source>
</evidence>
<comment type="similarity">
    <text evidence="10">Belongs to the ribF family.</text>
</comment>
<dbReference type="Proteomes" id="UP001500301">
    <property type="component" value="Unassembled WGS sequence"/>
</dbReference>
<dbReference type="EC" id="2.7.7.2" evidence="10"/>
<keyword evidence="8 10" id="KW-0067">ATP-binding</keyword>
<comment type="pathway">
    <text evidence="10">Cofactor biosynthesis; FMN biosynthesis; FMN from riboflavin (ATP route): step 1/1.</text>
</comment>
<evidence type="ECO:0000259" key="11">
    <source>
        <dbReference type="SMART" id="SM00904"/>
    </source>
</evidence>
<dbReference type="Pfam" id="PF06574">
    <property type="entry name" value="FAD_syn"/>
    <property type="match status" value="1"/>
</dbReference>
<evidence type="ECO:0000256" key="1">
    <source>
        <dbReference type="ARBA" id="ARBA00022630"/>
    </source>
</evidence>
<comment type="catalytic activity">
    <reaction evidence="10">
        <text>riboflavin + ATP = FMN + ADP + H(+)</text>
        <dbReference type="Rhea" id="RHEA:14357"/>
        <dbReference type="ChEBI" id="CHEBI:15378"/>
        <dbReference type="ChEBI" id="CHEBI:30616"/>
        <dbReference type="ChEBI" id="CHEBI:57986"/>
        <dbReference type="ChEBI" id="CHEBI:58210"/>
        <dbReference type="ChEBI" id="CHEBI:456216"/>
        <dbReference type="EC" id="2.7.1.26"/>
    </reaction>
</comment>